<dbReference type="Gene3D" id="3.20.20.210">
    <property type="match status" value="1"/>
</dbReference>
<evidence type="ECO:0000313" key="3">
    <source>
        <dbReference type="EMBL" id="KAG7530882.1"/>
    </source>
</evidence>
<dbReference type="InterPro" id="IPR038071">
    <property type="entry name" value="UROD/MetE-like_sf"/>
</dbReference>
<feature type="region of interest" description="Disordered" evidence="1">
    <location>
        <begin position="149"/>
        <end position="172"/>
    </location>
</feature>
<keyword evidence="4" id="KW-1185">Reference proteome</keyword>
<proteinExistence type="predicted"/>
<name>A0A8K0NPJ1_9TREE</name>
<dbReference type="GO" id="GO:0008270">
    <property type="term" value="F:zinc ion binding"/>
    <property type="evidence" value="ECO:0007669"/>
    <property type="project" value="InterPro"/>
</dbReference>
<dbReference type="GO" id="GO:0003871">
    <property type="term" value="F:5-methyltetrahydropteroyltriglutamate-homocysteine S-methyltransferase activity"/>
    <property type="evidence" value="ECO:0007669"/>
    <property type="project" value="InterPro"/>
</dbReference>
<protein>
    <recommendedName>
        <fullName evidence="2">Cobalamin-independent methionine synthase MetE C-terminal/archaeal domain-containing protein</fullName>
    </recommendedName>
</protein>
<reference evidence="3" key="1">
    <citation type="submission" date="2020-04" db="EMBL/GenBank/DDBJ databases">
        <title>Analysis of mating type loci in Filobasidium floriforme.</title>
        <authorList>
            <person name="Nowrousian M."/>
        </authorList>
    </citation>
    <scope>NUCLEOTIDE SEQUENCE</scope>
    <source>
        <strain evidence="3">CBS 6242</strain>
    </source>
</reference>
<evidence type="ECO:0000313" key="4">
    <source>
        <dbReference type="Proteomes" id="UP000812966"/>
    </source>
</evidence>
<dbReference type="PANTHER" id="PTHR43844">
    <property type="entry name" value="METHIONINE SYNTHASE"/>
    <property type="match status" value="1"/>
</dbReference>
<accession>A0A8K0NPJ1</accession>
<dbReference type="CDD" id="cd03311">
    <property type="entry name" value="CIMS_C_terminal_like"/>
    <property type="match status" value="1"/>
</dbReference>
<sequence>MSSLKQSPPFKAEHIGSLLRPSELINQRYLVADKQASPESLVPIEQASIKDIVKLQKECGFHAVTNGEHSRHQFWGNFFETLNGMEEVNLREGGYDTSIFRMYAPDVNTFIQEKHIPNQVCLATSKVSHKGRSTLVPEYAFLKEVLESSDSSSSDNSDGSDSDNSTSKEDTTSKAFDIKLTLPSPSWYHLRYAPSRAYAPGVYNNDDEYFKDVARAYQTELGLLYEEGVRNVQVDDPNLAYFCSEEMLKGWAEDDSNTLSADEQFDRYLRFYNECFKRPADMHLGIHLCRGNYMGSRHFSSGAYDKIALSLFTHLDADTFYLEYDTPRAGGFEPLQYLPEGKNVVLGVVTSKFPELEDQKEMVERIYSAADEVVKGRGGGCTREDALKQLSVSPQCGFASHAEGNSLTREDMINKLKLVRAIADEVWPGQA</sequence>
<dbReference type="AlphaFoldDB" id="A0A8K0NPJ1"/>
<gene>
    <name evidence="3" type="ORF">FFLO_04745</name>
</gene>
<feature type="compositionally biased region" description="Low complexity" evidence="1">
    <location>
        <begin position="149"/>
        <end position="165"/>
    </location>
</feature>
<evidence type="ECO:0000256" key="1">
    <source>
        <dbReference type="SAM" id="MobiDB-lite"/>
    </source>
</evidence>
<comment type="caution">
    <text evidence="3">The sequence shown here is derived from an EMBL/GenBank/DDBJ whole genome shotgun (WGS) entry which is preliminary data.</text>
</comment>
<dbReference type="GO" id="GO:0009086">
    <property type="term" value="P:methionine biosynthetic process"/>
    <property type="evidence" value="ECO:0007669"/>
    <property type="project" value="InterPro"/>
</dbReference>
<dbReference type="EMBL" id="JABELV010000106">
    <property type="protein sequence ID" value="KAG7530882.1"/>
    <property type="molecule type" value="Genomic_DNA"/>
</dbReference>
<dbReference type="SUPFAM" id="SSF51726">
    <property type="entry name" value="UROD/MetE-like"/>
    <property type="match status" value="1"/>
</dbReference>
<dbReference type="Pfam" id="PF01717">
    <property type="entry name" value="Meth_synt_2"/>
    <property type="match status" value="1"/>
</dbReference>
<feature type="domain" description="Cobalamin-independent methionine synthase MetE C-terminal/archaeal" evidence="2">
    <location>
        <begin position="207"/>
        <end position="402"/>
    </location>
</feature>
<evidence type="ECO:0000259" key="2">
    <source>
        <dbReference type="Pfam" id="PF01717"/>
    </source>
</evidence>
<dbReference type="InterPro" id="IPR002629">
    <property type="entry name" value="Met_Synth_C/arc"/>
</dbReference>
<organism evidence="3 4">
    <name type="scientific">Filobasidium floriforme</name>
    <dbReference type="NCBI Taxonomy" id="5210"/>
    <lineage>
        <taxon>Eukaryota</taxon>
        <taxon>Fungi</taxon>
        <taxon>Dikarya</taxon>
        <taxon>Basidiomycota</taxon>
        <taxon>Agaricomycotina</taxon>
        <taxon>Tremellomycetes</taxon>
        <taxon>Filobasidiales</taxon>
        <taxon>Filobasidiaceae</taxon>
        <taxon>Filobasidium</taxon>
    </lineage>
</organism>
<dbReference type="PANTHER" id="PTHR43844:SF2">
    <property type="entry name" value="SYNTHASE, VITAMIN-B12 INDEPENDENT, PUTATIVE (AFU_ORTHOLOGUE AFUA_3G12060)-RELATED"/>
    <property type="match status" value="1"/>
</dbReference>
<dbReference type="Proteomes" id="UP000812966">
    <property type="component" value="Unassembled WGS sequence"/>
</dbReference>